<dbReference type="GO" id="GO:0001667">
    <property type="term" value="P:ameboidal-type cell migration"/>
    <property type="evidence" value="ECO:0007669"/>
    <property type="project" value="UniProtKB-ARBA"/>
</dbReference>
<keyword evidence="5" id="KW-1185">Reference proteome</keyword>
<dbReference type="GO" id="GO:0022412">
    <property type="term" value="P:cellular process involved in reproduction in multicellular organism"/>
    <property type="evidence" value="ECO:0007669"/>
    <property type="project" value="UniProtKB-ARBA"/>
</dbReference>
<dbReference type="GO" id="GO:0035099">
    <property type="term" value="P:hemocyte migration"/>
    <property type="evidence" value="ECO:0007669"/>
    <property type="project" value="UniProtKB-ARBA"/>
</dbReference>
<gene>
    <name evidence="4" type="ORF">ILUMI_14216</name>
    <name evidence="3" type="ORF">ILUMI_16577</name>
</gene>
<dbReference type="PANTHER" id="PTHR24072">
    <property type="entry name" value="RHO FAMILY GTPASE"/>
    <property type="match status" value="1"/>
</dbReference>
<dbReference type="GO" id="GO:0035006">
    <property type="term" value="P:melanization defense response"/>
    <property type="evidence" value="ECO:0007669"/>
    <property type="project" value="UniProtKB-ARBA"/>
</dbReference>
<dbReference type="InterPro" id="IPR027417">
    <property type="entry name" value="P-loop_NTPase"/>
</dbReference>
<name>A0A8K0CQ14_IGNLU</name>
<dbReference type="GO" id="GO:0005525">
    <property type="term" value="F:GTP binding"/>
    <property type="evidence" value="ECO:0007669"/>
    <property type="project" value="UniProtKB-KW"/>
</dbReference>
<accession>A0A8K0CQ14</accession>
<dbReference type="GO" id="GO:0003006">
    <property type="term" value="P:developmental process involved in reproduction"/>
    <property type="evidence" value="ECO:0007669"/>
    <property type="project" value="UniProtKB-ARBA"/>
</dbReference>
<dbReference type="SUPFAM" id="SSF52540">
    <property type="entry name" value="P-loop containing nucleoside triphosphate hydrolases"/>
    <property type="match status" value="1"/>
</dbReference>
<dbReference type="Gene3D" id="3.40.50.300">
    <property type="entry name" value="P-loop containing nucleotide triphosphate hydrolases"/>
    <property type="match status" value="1"/>
</dbReference>
<dbReference type="GO" id="GO:0007264">
    <property type="term" value="P:small GTPase-mediated signal transduction"/>
    <property type="evidence" value="ECO:0007669"/>
    <property type="project" value="InterPro"/>
</dbReference>
<reference evidence="3" key="1">
    <citation type="submission" date="2019-08" db="EMBL/GenBank/DDBJ databases">
        <title>The genome of the North American firefly Photinus pyralis.</title>
        <authorList>
            <consortium name="Photinus pyralis genome working group"/>
            <person name="Fallon T.R."/>
            <person name="Sander Lower S.E."/>
            <person name="Weng J.-K."/>
        </authorList>
    </citation>
    <scope>NUCLEOTIDE SEQUENCE</scope>
    <source>
        <strain evidence="3">TRF0915ILg1</strain>
        <tissue evidence="3">Whole body</tissue>
    </source>
</reference>
<dbReference type="Pfam" id="PF00071">
    <property type="entry name" value="Ras"/>
    <property type="match status" value="1"/>
</dbReference>
<evidence type="ECO:0000313" key="5">
    <source>
        <dbReference type="Proteomes" id="UP000801492"/>
    </source>
</evidence>
<dbReference type="InterPro" id="IPR001806">
    <property type="entry name" value="Small_GTPase"/>
</dbReference>
<sequence>MFFRYHGISTDIKDGKLIYRIHFIDTIGADEKALLRQFQYSKIAVFILCFAINDKESYSDIQTYWIPELRPFMVNNPLLLVGKYYKRL</sequence>
<evidence type="ECO:0000313" key="4">
    <source>
        <dbReference type="EMBL" id="KAF2891957.1"/>
    </source>
</evidence>
<organism evidence="3 5">
    <name type="scientific">Ignelater luminosus</name>
    <name type="common">Cucubano</name>
    <name type="synonym">Pyrophorus luminosus</name>
    <dbReference type="NCBI Taxonomy" id="2038154"/>
    <lineage>
        <taxon>Eukaryota</taxon>
        <taxon>Metazoa</taxon>
        <taxon>Ecdysozoa</taxon>
        <taxon>Arthropoda</taxon>
        <taxon>Hexapoda</taxon>
        <taxon>Insecta</taxon>
        <taxon>Pterygota</taxon>
        <taxon>Neoptera</taxon>
        <taxon>Endopterygota</taxon>
        <taxon>Coleoptera</taxon>
        <taxon>Polyphaga</taxon>
        <taxon>Elateriformia</taxon>
        <taxon>Elateroidea</taxon>
        <taxon>Elateridae</taxon>
        <taxon>Agrypninae</taxon>
        <taxon>Pyrophorini</taxon>
        <taxon>Ignelater</taxon>
    </lineage>
</organism>
<dbReference type="EMBL" id="VTPC01017858">
    <property type="protein sequence ID" value="KAF2891957.1"/>
    <property type="molecule type" value="Genomic_DNA"/>
</dbReference>
<dbReference type="InterPro" id="IPR003578">
    <property type="entry name" value="Small_GTPase_Rho"/>
</dbReference>
<keyword evidence="2" id="KW-0342">GTP-binding</keyword>
<dbReference type="OrthoDB" id="8830751at2759"/>
<proteinExistence type="predicted"/>
<keyword evidence="1" id="KW-0547">Nucleotide-binding</keyword>
<evidence type="ECO:0000256" key="2">
    <source>
        <dbReference type="ARBA" id="ARBA00023134"/>
    </source>
</evidence>
<evidence type="ECO:0000256" key="1">
    <source>
        <dbReference type="ARBA" id="ARBA00022741"/>
    </source>
</evidence>
<evidence type="ECO:0000313" key="3">
    <source>
        <dbReference type="EMBL" id="KAF2889596.1"/>
    </source>
</evidence>
<dbReference type="EMBL" id="VTPC01064956">
    <property type="protein sequence ID" value="KAF2889596.1"/>
    <property type="molecule type" value="Genomic_DNA"/>
</dbReference>
<comment type="caution">
    <text evidence="3">The sequence shown here is derived from an EMBL/GenBank/DDBJ whole genome shotgun (WGS) entry which is preliminary data.</text>
</comment>
<dbReference type="Proteomes" id="UP000801492">
    <property type="component" value="Unassembled WGS sequence"/>
</dbReference>
<protein>
    <submittedName>
        <fullName evidence="3">Uncharacterized protein</fullName>
    </submittedName>
</protein>
<dbReference type="AlphaFoldDB" id="A0A8K0CQ14"/>
<dbReference type="GO" id="GO:0003924">
    <property type="term" value="F:GTPase activity"/>
    <property type="evidence" value="ECO:0007669"/>
    <property type="project" value="InterPro"/>
</dbReference>